<dbReference type="AlphaFoldDB" id="A0A7Y0HN19"/>
<feature type="domain" description="Integrase catalytic" evidence="1">
    <location>
        <begin position="280"/>
        <end position="483"/>
    </location>
</feature>
<name>A0A7Y0HN19_9CLOT</name>
<dbReference type="InterPro" id="IPR001584">
    <property type="entry name" value="Integrase_cat-core"/>
</dbReference>
<evidence type="ECO:0000259" key="1">
    <source>
        <dbReference type="PROSITE" id="PS50994"/>
    </source>
</evidence>
<dbReference type="Proteomes" id="UP000537131">
    <property type="component" value="Unassembled WGS sequence"/>
</dbReference>
<evidence type="ECO:0000313" key="3">
    <source>
        <dbReference type="Proteomes" id="UP000537131"/>
    </source>
</evidence>
<proteinExistence type="predicted"/>
<dbReference type="InterPro" id="IPR012337">
    <property type="entry name" value="RNaseH-like_sf"/>
</dbReference>
<accession>A0A7Y0HN19</accession>
<dbReference type="GO" id="GO:0015074">
    <property type="term" value="P:DNA integration"/>
    <property type="evidence" value="ECO:0007669"/>
    <property type="project" value="InterPro"/>
</dbReference>
<dbReference type="Pfam" id="PF09299">
    <property type="entry name" value="Mu-transpos_C"/>
    <property type="match status" value="1"/>
</dbReference>
<dbReference type="GO" id="GO:0003676">
    <property type="term" value="F:nucleic acid binding"/>
    <property type="evidence" value="ECO:0007669"/>
    <property type="project" value="InterPro"/>
</dbReference>
<organism evidence="2 3">
    <name type="scientific">Clostridium muellerianum</name>
    <dbReference type="NCBI Taxonomy" id="2716538"/>
    <lineage>
        <taxon>Bacteria</taxon>
        <taxon>Bacillati</taxon>
        <taxon>Bacillota</taxon>
        <taxon>Clostridia</taxon>
        <taxon>Eubacteriales</taxon>
        <taxon>Clostridiaceae</taxon>
        <taxon>Clostridium</taxon>
    </lineage>
</organism>
<dbReference type="Gene3D" id="3.30.420.10">
    <property type="entry name" value="Ribonuclease H-like superfamily/Ribonuclease H"/>
    <property type="match status" value="1"/>
</dbReference>
<reference evidence="2 3" key="1">
    <citation type="submission" date="2020-06" db="EMBL/GenBank/DDBJ databases">
        <title>Complete Genome Sequence of Clostridium muelleri sp. nov. P21T, an Acid-Alcohol Producing Acetogen Isolated from Old Hay.</title>
        <authorList>
            <person name="Duncan K.E."/>
            <person name="Tanner R.S."/>
        </authorList>
    </citation>
    <scope>NUCLEOTIDE SEQUENCE [LARGE SCALE GENOMIC DNA]</scope>
    <source>
        <strain evidence="2 3">P21</strain>
    </source>
</reference>
<dbReference type="InterPro" id="IPR015378">
    <property type="entry name" value="Transposase-like_Mu_C"/>
</dbReference>
<dbReference type="PROSITE" id="PS50994">
    <property type="entry name" value="INTEGRASE"/>
    <property type="match status" value="1"/>
</dbReference>
<dbReference type="SUPFAM" id="SSF53098">
    <property type="entry name" value="Ribonuclease H-like"/>
    <property type="match status" value="1"/>
</dbReference>
<dbReference type="InterPro" id="IPR036397">
    <property type="entry name" value="RNaseH_sf"/>
</dbReference>
<comment type="caution">
    <text evidence="2">The sequence shown here is derived from an EMBL/GenBank/DDBJ whole genome shotgun (WGS) entry which is preliminary data.</text>
</comment>
<evidence type="ECO:0000313" key="2">
    <source>
        <dbReference type="EMBL" id="NMM62207.1"/>
    </source>
</evidence>
<dbReference type="EMBL" id="JABBNI010000011">
    <property type="protein sequence ID" value="NMM62207.1"/>
    <property type="molecule type" value="Genomic_DNA"/>
</dbReference>
<sequence>MISENTVYKYMDDVGERIRIIYIDEPKDEFAFVSLDIEFCMPKWEKLSKIKEEIDNNVLVKISDPYLKSIDENSISQLEREKRDSYWKIVSDVYENRLLEILKSKTRAKVIQDISEISGMADITLKRIFSKFWKRGMSKNALLPDYKKLGGKGKEKKLSDKKIGKPRRVDANGDVVIGINVTEDIKRQFELAIEKCYRDSNKISLVETYNYVLTHFFSDPIIKNGEKDFIVWDKDRIPTYDQFYYWFKKFKDPKKDIIFRDGIKEFELNNRELLSNSTIETNGPGTRFQVDATVADVYLVSSLDRNRIIGRPVVYAIIDVFSRLVTGIYAGLEGPSWMGAMMALDNMISDKVEFCKSYGININEEQWPAHHLPDILIADRGEFEGYSVENLINNLNIKVENTPPYRGDLKGIVERYFRTLNIKLKHMTPGAIQKEFRKRGDADYRLDATLTLEEFMKIFINLVIHHNKKIINEYPIEKEMLIDNVVATPLQLWNWGIENKKGRLRIVDREILRLNILPKGKASVSRAGIKFKGLYYGSKKALEEQWFIKSKVRSKEIVYDPRNMNNIYILHKDGRAFESCYLLEKSKQYKDCILEEIILNFELISELKEMQKSNQNQLNVDIDNEIRKIVKKAQIAKSKELDYGMSKSKRVKGIKDNRAVEKEFNREKESFRIEEEAKSSDKISEVISLPKINEKLEKKSNIGNSRIMEMIKKKRDERREK</sequence>
<protein>
    <submittedName>
        <fullName evidence="2">Transposase</fullName>
    </submittedName>
</protein>
<keyword evidence="3" id="KW-1185">Reference proteome</keyword>
<gene>
    <name evidence="2" type="ORF">HBE96_05810</name>
</gene>
<dbReference type="RefSeq" id="WP_169296815.1">
    <property type="nucleotide sequence ID" value="NZ_JABBNI010000011.1"/>
</dbReference>